<name>A0AAV2JU61_KNICA</name>
<gene>
    <name evidence="2" type="ORF">KC01_LOCUS12013</name>
</gene>
<evidence type="ECO:0000256" key="1">
    <source>
        <dbReference type="SAM" id="MobiDB-lite"/>
    </source>
</evidence>
<proteinExistence type="predicted"/>
<feature type="compositionally biased region" description="Basic residues" evidence="1">
    <location>
        <begin position="186"/>
        <end position="200"/>
    </location>
</feature>
<evidence type="ECO:0000313" key="3">
    <source>
        <dbReference type="Proteomes" id="UP001497482"/>
    </source>
</evidence>
<organism evidence="2 3">
    <name type="scientific">Knipowitschia caucasica</name>
    <name type="common">Caucasian dwarf goby</name>
    <name type="synonym">Pomatoschistus caucasicus</name>
    <dbReference type="NCBI Taxonomy" id="637954"/>
    <lineage>
        <taxon>Eukaryota</taxon>
        <taxon>Metazoa</taxon>
        <taxon>Chordata</taxon>
        <taxon>Craniata</taxon>
        <taxon>Vertebrata</taxon>
        <taxon>Euteleostomi</taxon>
        <taxon>Actinopterygii</taxon>
        <taxon>Neopterygii</taxon>
        <taxon>Teleostei</taxon>
        <taxon>Neoteleostei</taxon>
        <taxon>Acanthomorphata</taxon>
        <taxon>Gobiaria</taxon>
        <taxon>Gobiiformes</taxon>
        <taxon>Gobioidei</taxon>
        <taxon>Gobiidae</taxon>
        <taxon>Gobiinae</taxon>
        <taxon>Knipowitschia</taxon>
    </lineage>
</organism>
<feature type="region of interest" description="Disordered" evidence="1">
    <location>
        <begin position="186"/>
        <end position="208"/>
    </location>
</feature>
<sequence length="403" mass="41439">MYDGIVGGGEVGGWGGYFGGCEVGWVVGGWGMGGLLEKGERGGGGEGWVGVGGFGGGGVGCGWGCLGLGVDGGGGGGDMVGGLGGVCVGGGWGGIGGGFWGGFVGGGGGVVEFCGVIEELGLSKWGWFGGGGGGGGGGDCRVGLGWMGGWGDGGVQTPLLQHPDSFFLQHDPTCAPSTCARHSAPYRHHQHQRRRPHRSASFHSSRLQSSQTSLPSAYDYLPPTLDWSDPELTSKVTVTQDWNRCGSLFSLPNISRCSARNYPKTPSVDQAPPFRLNVDALVGAEETDVDTGDKVSMDLSVVSAYIQASLSLKSRPVSAPPEEIVPSRSPSISDVSGVYKPATMGGRTGVSRSNSLGVSNGRCGSLELLETSTSPSSLSINHSDSYSIDDDKVEEEEEEEFYI</sequence>
<accession>A0AAV2JU61</accession>
<dbReference type="AlphaFoldDB" id="A0AAV2JU61"/>
<dbReference type="Proteomes" id="UP001497482">
    <property type="component" value="Chromosome 15"/>
</dbReference>
<feature type="compositionally biased region" description="Acidic residues" evidence="1">
    <location>
        <begin position="387"/>
        <end position="403"/>
    </location>
</feature>
<feature type="compositionally biased region" description="Low complexity" evidence="1">
    <location>
        <begin position="367"/>
        <end position="379"/>
    </location>
</feature>
<feature type="region of interest" description="Disordered" evidence="1">
    <location>
        <begin position="367"/>
        <end position="403"/>
    </location>
</feature>
<keyword evidence="3" id="KW-1185">Reference proteome</keyword>
<dbReference type="EMBL" id="OZ035837">
    <property type="protein sequence ID" value="CAL1581248.1"/>
    <property type="molecule type" value="Genomic_DNA"/>
</dbReference>
<reference evidence="2 3" key="1">
    <citation type="submission" date="2024-04" db="EMBL/GenBank/DDBJ databases">
        <authorList>
            <person name="Waldvogel A.-M."/>
            <person name="Schoenle A."/>
        </authorList>
    </citation>
    <scope>NUCLEOTIDE SEQUENCE [LARGE SCALE GENOMIC DNA]</scope>
</reference>
<feature type="region of interest" description="Disordered" evidence="1">
    <location>
        <begin position="317"/>
        <end position="338"/>
    </location>
</feature>
<protein>
    <submittedName>
        <fullName evidence="2">Uncharacterized protein</fullName>
    </submittedName>
</protein>
<evidence type="ECO:0000313" key="2">
    <source>
        <dbReference type="EMBL" id="CAL1581248.1"/>
    </source>
</evidence>